<dbReference type="Pfam" id="PF26639">
    <property type="entry name" value="Het-6_barrel"/>
    <property type="match status" value="1"/>
</dbReference>
<evidence type="ECO:0000256" key="1">
    <source>
        <dbReference type="SAM" id="MobiDB-lite"/>
    </source>
</evidence>
<feature type="compositionally biased region" description="Polar residues" evidence="1">
    <location>
        <begin position="38"/>
        <end position="57"/>
    </location>
</feature>
<accession>A0AAJ0BTN9</accession>
<dbReference type="GeneID" id="85312050"/>
<dbReference type="PANTHER" id="PTHR24148">
    <property type="entry name" value="ANKYRIN REPEAT DOMAIN-CONTAINING PROTEIN 39 HOMOLOG-RELATED"/>
    <property type="match status" value="1"/>
</dbReference>
<organism evidence="3 4">
    <name type="scientific">Phialemonium atrogriseum</name>
    <dbReference type="NCBI Taxonomy" id="1093897"/>
    <lineage>
        <taxon>Eukaryota</taxon>
        <taxon>Fungi</taxon>
        <taxon>Dikarya</taxon>
        <taxon>Ascomycota</taxon>
        <taxon>Pezizomycotina</taxon>
        <taxon>Sordariomycetes</taxon>
        <taxon>Sordariomycetidae</taxon>
        <taxon>Cephalothecales</taxon>
        <taxon>Cephalothecaceae</taxon>
        <taxon>Phialemonium</taxon>
    </lineage>
</organism>
<dbReference type="InterPro" id="IPR010730">
    <property type="entry name" value="HET"/>
</dbReference>
<name>A0AAJ0BTN9_9PEZI</name>
<dbReference type="InterPro" id="IPR052895">
    <property type="entry name" value="HetReg/Transcr_Mod"/>
</dbReference>
<dbReference type="RefSeq" id="XP_060280239.1">
    <property type="nucleotide sequence ID" value="XM_060428863.1"/>
</dbReference>
<gene>
    <name evidence="3" type="ORF">QBC33DRAFT_548574</name>
</gene>
<protein>
    <submittedName>
        <fullName evidence="3">Heterokaryon incompatibility protein-domain-containing protein</fullName>
    </submittedName>
</protein>
<dbReference type="EMBL" id="MU839023">
    <property type="protein sequence ID" value="KAK1764026.1"/>
    <property type="molecule type" value="Genomic_DNA"/>
</dbReference>
<dbReference type="Proteomes" id="UP001244011">
    <property type="component" value="Unassembled WGS sequence"/>
</dbReference>
<evidence type="ECO:0000313" key="4">
    <source>
        <dbReference type="Proteomes" id="UP001244011"/>
    </source>
</evidence>
<reference evidence="3" key="1">
    <citation type="submission" date="2023-06" db="EMBL/GenBank/DDBJ databases">
        <title>Genome-scale phylogeny and comparative genomics of the fungal order Sordariales.</title>
        <authorList>
            <consortium name="Lawrence Berkeley National Laboratory"/>
            <person name="Hensen N."/>
            <person name="Bonometti L."/>
            <person name="Westerberg I."/>
            <person name="Brannstrom I.O."/>
            <person name="Guillou S."/>
            <person name="Cros-Aarteil S."/>
            <person name="Calhoun S."/>
            <person name="Haridas S."/>
            <person name="Kuo A."/>
            <person name="Mondo S."/>
            <person name="Pangilinan J."/>
            <person name="Riley R."/>
            <person name="Labutti K."/>
            <person name="Andreopoulos B."/>
            <person name="Lipzen A."/>
            <person name="Chen C."/>
            <person name="Yanf M."/>
            <person name="Daum C."/>
            <person name="Ng V."/>
            <person name="Clum A."/>
            <person name="Steindorff A."/>
            <person name="Ohm R."/>
            <person name="Martin F."/>
            <person name="Silar P."/>
            <person name="Natvig D."/>
            <person name="Lalanne C."/>
            <person name="Gautier V."/>
            <person name="Ament-Velasquez S.L."/>
            <person name="Kruys A."/>
            <person name="Hutchinson M.I."/>
            <person name="Powell A.J."/>
            <person name="Barry K."/>
            <person name="Miller A.N."/>
            <person name="Grigoriev I.V."/>
            <person name="Debuchy R."/>
            <person name="Gladieux P."/>
            <person name="Thoren M.H."/>
            <person name="Johannesson H."/>
        </authorList>
    </citation>
    <scope>NUCLEOTIDE SEQUENCE</scope>
    <source>
        <strain evidence="3">8032-3</strain>
    </source>
</reference>
<evidence type="ECO:0000259" key="2">
    <source>
        <dbReference type="Pfam" id="PF06985"/>
    </source>
</evidence>
<feature type="domain" description="Heterokaryon incompatibility" evidence="2">
    <location>
        <begin position="127"/>
        <end position="305"/>
    </location>
</feature>
<feature type="region of interest" description="Disordered" evidence="1">
    <location>
        <begin position="38"/>
        <end position="84"/>
    </location>
</feature>
<dbReference type="PANTHER" id="PTHR24148:SF64">
    <property type="entry name" value="HETEROKARYON INCOMPATIBILITY DOMAIN-CONTAINING PROTEIN"/>
    <property type="match status" value="1"/>
</dbReference>
<comment type="caution">
    <text evidence="3">The sequence shown here is derived from an EMBL/GenBank/DDBJ whole genome shotgun (WGS) entry which is preliminary data.</text>
</comment>
<sequence>MRRANAVMSNCQRCRRFSYPPTKTLSFTRQNSRYAAQNIIPTQQEVSPNRTSQLSTSSRERNPESPGSSASHDFGIVVRSSSPDSPYDCLKRGKKEIRLVTFSSLAKSNPIDLHITTVDLDTFRGKYQALSYVWGDPSITKSIIFGGVPKHVTANLHDALCQIREMWRASGKSAGVDHLWIDAICINQDDVLEKNHQVGIMSDIYARASEVIMWLGPEDGDSHSAIKFIKMWATLLKENRDFREVIKTSLQTGKMSRQQQQQVEESIMQDAESNGRGQYFDEKALRAAAALYNRPYWHRIWIIQEHALARQRLIVCGNDTIAAYDMLAAILALNAIETGGGLTDFERPWVGSFLSESFIFFNMAMIRGGLLRKRDESSDYELGMLYIMLRNRGPVQENIDMPRLLKATSACLATDPRDRIFGLLGLIDKETWPVQPDYGSDVSSLYMSYTIAEFRQSKSLELLANAGIGWITAADRLHATGLPSWVPDYSFHWNIGASYNSYQACGHRELCTLPEDMATDDLALEGTWCDEIKSVKTFSAKDTWHVIWECVEFLFSEGQALSKVNPVGVPWSEVLFRSIIRDSARTDTGQYSTFAQMKDGRTKFSKALVFFDYLIELAMAEGLDLRQLCLLFLSPRSIYALAQDGHDLSDKQELKHRFLVLHLWDVFPDSCRSELMEKIFNASKKADGASYGEGMVELDSELRRCLRHGFFLSNTGYMGFCPPGARPGDRLCVVSGCRMPLVLRQSGVMDKFELVGHAYVYGMMQGEMVPDKLAGNTDKIHLV</sequence>
<keyword evidence="4" id="KW-1185">Reference proteome</keyword>
<proteinExistence type="predicted"/>
<dbReference type="AlphaFoldDB" id="A0AAJ0BTN9"/>
<evidence type="ECO:0000313" key="3">
    <source>
        <dbReference type="EMBL" id="KAK1764026.1"/>
    </source>
</evidence>
<dbReference type="Pfam" id="PF06985">
    <property type="entry name" value="HET"/>
    <property type="match status" value="1"/>
</dbReference>